<dbReference type="InterPro" id="IPR012341">
    <property type="entry name" value="6hp_glycosidase-like_sf"/>
</dbReference>
<feature type="domain" description="Alpha-L-rhamnosidase concanavalin-like" evidence="4">
    <location>
        <begin position="334"/>
        <end position="426"/>
    </location>
</feature>
<reference evidence="8 9" key="1">
    <citation type="submission" date="2007-09" db="EMBL/GenBank/DDBJ databases">
        <title>Draft genome sequence of Faecalibacterium prausnitzii M21/2.</title>
        <authorList>
            <person name="Sudarsanam P."/>
            <person name="Ley R."/>
            <person name="Guruge J."/>
            <person name="Turnbaugh P.J."/>
            <person name="Mahowald M."/>
            <person name="Liep D."/>
            <person name="Gordon J."/>
        </authorList>
    </citation>
    <scope>NUCLEOTIDE SEQUENCE [LARGE SCALE GENOMIC DNA]</scope>
    <source>
        <strain evidence="8 9">M21/2</strain>
    </source>
</reference>
<feature type="domain" description="Alpha-L-rhamnosidase six-hairpin glycosidase" evidence="6">
    <location>
        <begin position="446"/>
        <end position="796"/>
    </location>
</feature>
<dbReference type="Pfam" id="PF25788">
    <property type="entry name" value="Ig_Rha78A_N"/>
    <property type="match status" value="1"/>
</dbReference>
<organism evidence="8 9">
    <name type="scientific">Faecalibacterium prausnitzii M21/2</name>
    <dbReference type="NCBI Taxonomy" id="411485"/>
    <lineage>
        <taxon>Bacteria</taxon>
        <taxon>Bacillati</taxon>
        <taxon>Bacillota</taxon>
        <taxon>Clostridia</taxon>
        <taxon>Eubacteriales</taxon>
        <taxon>Oscillospiraceae</taxon>
        <taxon>Faecalibacterium</taxon>
    </lineage>
</organism>
<dbReference type="InterPro" id="IPR035396">
    <property type="entry name" value="Bac_rhamnosid6H"/>
</dbReference>
<keyword evidence="3" id="KW-0378">Hydrolase</keyword>
<dbReference type="InterPro" id="IPR008902">
    <property type="entry name" value="Rhamnosid_concanavalin"/>
</dbReference>
<dbReference type="Gene3D" id="2.60.420.10">
    <property type="entry name" value="Maltose phosphorylase, domain 3"/>
    <property type="match status" value="1"/>
</dbReference>
<dbReference type="Pfam" id="PF17390">
    <property type="entry name" value="Bac_rhamnosid_C"/>
    <property type="match status" value="1"/>
</dbReference>
<dbReference type="InterPro" id="IPR035398">
    <property type="entry name" value="Bac_rhamnosid_C"/>
</dbReference>
<dbReference type="SUPFAM" id="SSF49785">
    <property type="entry name" value="Galactose-binding domain-like"/>
    <property type="match status" value="1"/>
</dbReference>
<dbReference type="Gene3D" id="2.60.40.10">
    <property type="entry name" value="Immunoglobulins"/>
    <property type="match status" value="1"/>
</dbReference>
<feature type="domain" description="Bacterial alpha-L-rhamnosidase N-terminal" evidence="5">
    <location>
        <begin position="174"/>
        <end position="308"/>
    </location>
</feature>
<dbReference type="Pfam" id="PF08531">
    <property type="entry name" value="Bac_rhamnosid_N"/>
    <property type="match status" value="1"/>
</dbReference>
<comment type="caution">
    <text evidence="8">The sequence shown here is derived from an EMBL/GenBank/DDBJ whole genome shotgun (WGS) entry which is preliminary data.</text>
</comment>
<dbReference type="PIRSF" id="PIRSF010631">
    <property type="entry name" value="A-rhamnsds"/>
    <property type="match status" value="1"/>
</dbReference>
<sequence>MRMMQATNLKTNHLTQPLGIDAGTLFLSWQCAEGVRQTAYEIEVTAGAKTLWASGKALGSVMHTETPTPVPPKMQGQWRIRLWDENDQLGAWSTASFETGLAQADWQGVWGCPETEEPDIDCADAINAFAKPNWEQKQAALEASGKGQAQPYQPHRPASYLRKTFTAPAGQCKRLYITAKGLYAAWLNGKRVGDMVLAPGSFTADKHLGAQTYDVTALVRDGENELLIALGDGWYRSTSGVDGDRDLFGKEVAVLFQLEVDGKAVCVSDDDMEATQCGPIRQNDLQQGEVYDARLEGELSGWHGVKTEPNSLPITGMNTVPIREQEAFAGRLLRTPNGETVLDFGQNMAGYVEMKLTAHAGQKIKLLCGEALDENGNFTQENFQDRNRHKEGGTAQMLELVCKESENHYKPSFTIMGFRYAKVETDIDLTGAEFTAHAVYSEMPVTGSFACGNADVDQLMKNSVWSQKSNFCDIPTDCPTRERAGWTGDMGVFIETGLTLMDCYPVVEKWLAECRLNQYPDGRMANIAPPTSRPGYMTPMLCMSAGWGDAAILVPYALHKRTGDRKILADNYEMMQKWYAFLLGRAQQTTEEQQTGAYAKYTVLNGLDYGEWCEPGITPMQAMMNPRKSVGTAYLAYSGRLLAEIAQALGKAEDAAQYRDTAEKAVKAYRTAFTDNGKITSDRQCEYVRAIAFALLGEEESQAAADTLNRMVAENGYHLNTGFLSTPFLCEVLAKYGYADTAYKLLLQDTAPSWLYEVKQGATTVWETWTGIDANGHPSESLNHYSYGAICGWLFGGVCGIHLAGETLTIAPTPNPALGWAKAVYDSPVGRIESGWQYAGDAVTYTITVPCNRTAEVTLPDGRSLTLQPGTHTL</sequence>
<dbReference type="InterPro" id="IPR013783">
    <property type="entry name" value="Ig-like_fold"/>
</dbReference>
<accession>A8S922</accession>
<dbReference type="InterPro" id="IPR016007">
    <property type="entry name" value="Alpha_rhamnosid"/>
</dbReference>
<dbReference type="Pfam" id="PF05592">
    <property type="entry name" value="Bac_rhamnosid"/>
    <property type="match status" value="1"/>
</dbReference>
<dbReference type="InterPro" id="IPR008979">
    <property type="entry name" value="Galactose-bd-like_sf"/>
</dbReference>
<dbReference type="EC" id="3.2.1.40" evidence="2"/>
<dbReference type="InterPro" id="IPR008928">
    <property type="entry name" value="6-hairpin_glycosidase_sf"/>
</dbReference>
<dbReference type="PANTHER" id="PTHR33307">
    <property type="entry name" value="ALPHA-RHAMNOSIDASE (EUROFUNG)"/>
    <property type="match status" value="1"/>
</dbReference>
<dbReference type="GO" id="GO:0030596">
    <property type="term" value="F:alpha-L-rhamnosidase activity"/>
    <property type="evidence" value="ECO:0007669"/>
    <property type="project" value="UniProtKB-EC"/>
</dbReference>
<dbReference type="Gene3D" id="2.60.120.260">
    <property type="entry name" value="Galactose-binding domain-like"/>
    <property type="match status" value="2"/>
</dbReference>
<dbReference type="Pfam" id="PF17389">
    <property type="entry name" value="Bac_rhamnosid6H"/>
    <property type="match status" value="1"/>
</dbReference>
<dbReference type="AlphaFoldDB" id="A8S922"/>
<dbReference type="CAZy" id="GH78">
    <property type="family name" value="Glycoside Hydrolase Family 78"/>
</dbReference>
<feature type="domain" description="Alpha-L-rhamnosidase C-terminal" evidence="7">
    <location>
        <begin position="808"/>
        <end position="865"/>
    </location>
</feature>
<evidence type="ECO:0000313" key="8">
    <source>
        <dbReference type="EMBL" id="EDP22310.1"/>
    </source>
</evidence>
<dbReference type="HOGENOM" id="CLU_002926_1_1_9"/>
<dbReference type="InterPro" id="IPR013737">
    <property type="entry name" value="Bac_rhamnosid_N"/>
</dbReference>
<dbReference type="GO" id="GO:0005975">
    <property type="term" value="P:carbohydrate metabolic process"/>
    <property type="evidence" value="ECO:0007669"/>
    <property type="project" value="InterPro"/>
</dbReference>
<proteinExistence type="predicted"/>
<reference evidence="8 9" key="2">
    <citation type="submission" date="2007-09" db="EMBL/GenBank/DDBJ databases">
        <authorList>
            <person name="Fulton L."/>
            <person name="Clifton S."/>
            <person name="Fulton B."/>
            <person name="Xu J."/>
            <person name="Minx P."/>
            <person name="Pepin K.H."/>
            <person name="Johnson M."/>
            <person name="Thiruvilangam P."/>
            <person name="Bhonagiri V."/>
            <person name="Nash W.E."/>
            <person name="Mardis E.R."/>
            <person name="Wilson R.K."/>
        </authorList>
    </citation>
    <scope>NUCLEOTIDE SEQUENCE [LARGE SCALE GENOMIC DNA]</scope>
    <source>
        <strain evidence="8 9">M21/2</strain>
    </source>
</reference>
<evidence type="ECO:0000259" key="6">
    <source>
        <dbReference type="Pfam" id="PF17389"/>
    </source>
</evidence>
<evidence type="ECO:0000313" key="9">
    <source>
        <dbReference type="Proteomes" id="UP000005945"/>
    </source>
</evidence>
<dbReference type="Proteomes" id="UP000005945">
    <property type="component" value="Unassembled WGS sequence"/>
</dbReference>
<evidence type="ECO:0000259" key="4">
    <source>
        <dbReference type="Pfam" id="PF05592"/>
    </source>
</evidence>
<gene>
    <name evidence="8" type="ORF">FAEPRAM212_00938</name>
</gene>
<dbReference type="SUPFAM" id="SSF48208">
    <property type="entry name" value="Six-hairpin glycosidases"/>
    <property type="match status" value="1"/>
</dbReference>
<dbReference type="EMBL" id="ABED02000021">
    <property type="protein sequence ID" value="EDP22310.1"/>
    <property type="molecule type" value="Genomic_DNA"/>
</dbReference>
<comment type="catalytic activity">
    <reaction evidence="1">
        <text>Hydrolysis of terminal non-reducing alpha-L-rhamnose residues in alpha-L-rhamnosides.</text>
        <dbReference type="EC" id="3.2.1.40"/>
    </reaction>
</comment>
<evidence type="ECO:0000256" key="3">
    <source>
        <dbReference type="ARBA" id="ARBA00022801"/>
    </source>
</evidence>
<evidence type="ECO:0000259" key="7">
    <source>
        <dbReference type="Pfam" id="PF17390"/>
    </source>
</evidence>
<evidence type="ECO:0000256" key="2">
    <source>
        <dbReference type="ARBA" id="ARBA00012652"/>
    </source>
</evidence>
<dbReference type="Gene3D" id="1.50.10.10">
    <property type="match status" value="1"/>
</dbReference>
<protein>
    <recommendedName>
        <fullName evidence="2">alpha-L-rhamnosidase</fullName>
        <ecNumber evidence="2">3.2.1.40</ecNumber>
    </recommendedName>
</protein>
<evidence type="ECO:0000256" key="1">
    <source>
        <dbReference type="ARBA" id="ARBA00001445"/>
    </source>
</evidence>
<evidence type="ECO:0000259" key="5">
    <source>
        <dbReference type="Pfam" id="PF08531"/>
    </source>
</evidence>
<name>A8S922_9FIRM</name>
<dbReference type="PANTHER" id="PTHR33307:SF6">
    <property type="entry name" value="ALPHA-RHAMNOSIDASE (EUROFUNG)-RELATED"/>
    <property type="match status" value="1"/>
</dbReference>